<dbReference type="InterPro" id="IPR006680">
    <property type="entry name" value="Amidohydro-rel"/>
</dbReference>
<reference evidence="4" key="1">
    <citation type="submission" date="2021-03" db="EMBL/GenBank/DDBJ databases">
        <title>Sagittula salina sp. nov. strain M10.9X isolated from the marine waste.</title>
        <authorList>
            <person name="Satari L."/>
            <person name="Molina-Menor E."/>
            <person name="Vidal-Verdu A."/>
            <person name="Pascual J."/>
            <person name="Pereto J."/>
            <person name="Porcar M."/>
        </authorList>
    </citation>
    <scope>NUCLEOTIDE SEQUENCE</scope>
    <source>
        <strain evidence="4">M10.9X</strain>
    </source>
</reference>
<evidence type="ECO:0000313" key="5">
    <source>
        <dbReference type="Proteomes" id="UP000675940"/>
    </source>
</evidence>
<feature type="domain" description="Amidohydrolase-related" evidence="3">
    <location>
        <begin position="111"/>
        <end position="465"/>
    </location>
</feature>
<dbReference type="NCBIfam" id="NF006056">
    <property type="entry name" value="PRK08204.1"/>
    <property type="match status" value="1"/>
</dbReference>
<dbReference type="InterPro" id="IPR032466">
    <property type="entry name" value="Metal_Hydrolase"/>
</dbReference>
<proteinExistence type="inferred from homology"/>
<dbReference type="Gene3D" id="3.20.20.140">
    <property type="entry name" value="Metal-dependent hydrolases"/>
    <property type="match status" value="1"/>
</dbReference>
<accession>A0A940MHV3</accession>
<dbReference type="InterPro" id="IPR011059">
    <property type="entry name" value="Metal-dep_hydrolase_composite"/>
</dbReference>
<evidence type="ECO:0000259" key="3">
    <source>
        <dbReference type="Pfam" id="PF01979"/>
    </source>
</evidence>
<sequence length="503" mass="54590">MCRLCNPATPRALCPGKAPLMAAPTESSSGTASGARAAEAAATQITAAPLPELSGQKGTRILIRGGVVMSVDDAVGNYPKGDVLVEGTKIVEVAAQIDAPDAHVIDASGKIVMPGFIDTHHHQFETGLRSSLSDAIVVNDGKPENAKNYYETMLLNFSQHYRPEDVYINELYGGLAQLDAGVTTVMDVSQIHHSAEHSDAAIEGLRDAGRRGVFGYFEGWWEGKEHPGGARRIRERYFSSDDQLLSMVMGGEIYIDGYEEMWKIGRELDLQIALHVVTTFGMTPTFDALARKGVFGPDNIFIHMTGMTDDAWKAAADAGAHVSLSVPIEMHMRHGEPPIQKALDLGMSVSLSSDVECTMSADFFTQMRGLITLQRMRANERALSGEADHPALMRTADAIRHATIEGARGLRLDRKTGSLTPGKEADIILLDAEAINVAPLNNAPGAVVTLMDRSNVDTVMVAGKIRKWQGKLLGHDLGKLRRELEQSRDYIFEKAGVERDLFA</sequence>
<dbReference type="AlphaFoldDB" id="A0A940MHV3"/>
<gene>
    <name evidence="4" type="ORF">J5474_04735</name>
</gene>
<name>A0A940MHV3_9RHOB</name>
<dbReference type="Gene3D" id="2.30.40.10">
    <property type="entry name" value="Urease, subunit C, domain 1"/>
    <property type="match status" value="1"/>
</dbReference>
<dbReference type="SUPFAM" id="SSF51556">
    <property type="entry name" value="Metallo-dependent hydrolases"/>
    <property type="match status" value="1"/>
</dbReference>
<dbReference type="InterPro" id="IPR050287">
    <property type="entry name" value="MTA/SAH_deaminase"/>
</dbReference>
<organism evidence="4 5">
    <name type="scientific">Sagittula salina</name>
    <dbReference type="NCBI Taxonomy" id="2820268"/>
    <lineage>
        <taxon>Bacteria</taxon>
        <taxon>Pseudomonadati</taxon>
        <taxon>Pseudomonadota</taxon>
        <taxon>Alphaproteobacteria</taxon>
        <taxon>Rhodobacterales</taxon>
        <taxon>Roseobacteraceae</taxon>
        <taxon>Sagittula</taxon>
    </lineage>
</organism>
<protein>
    <submittedName>
        <fullName evidence="4">Amidohydrolase family protein</fullName>
    </submittedName>
</protein>
<dbReference type="PANTHER" id="PTHR43794">
    <property type="entry name" value="AMINOHYDROLASE SSNA-RELATED"/>
    <property type="match status" value="1"/>
</dbReference>
<keyword evidence="5" id="KW-1185">Reference proteome</keyword>
<dbReference type="SUPFAM" id="SSF51338">
    <property type="entry name" value="Composite domain of metallo-dependent hydrolases"/>
    <property type="match status" value="1"/>
</dbReference>
<evidence type="ECO:0000313" key="4">
    <source>
        <dbReference type="EMBL" id="MBP0481796.1"/>
    </source>
</evidence>
<comment type="caution">
    <text evidence="4">The sequence shown here is derived from an EMBL/GenBank/DDBJ whole genome shotgun (WGS) entry which is preliminary data.</text>
</comment>
<comment type="similarity">
    <text evidence="1">Belongs to the metallo-dependent hydrolases superfamily. ATZ/TRZ family.</text>
</comment>
<dbReference type="Proteomes" id="UP000675940">
    <property type="component" value="Unassembled WGS sequence"/>
</dbReference>
<dbReference type="RefSeq" id="WP_209359657.1">
    <property type="nucleotide sequence ID" value="NZ_JAGISH010000002.1"/>
</dbReference>
<evidence type="ECO:0000256" key="2">
    <source>
        <dbReference type="ARBA" id="ARBA00022801"/>
    </source>
</evidence>
<dbReference type="Pfam" id="PF01979">
    <property type="entry name" value="Amidohydro_1"/>
    <property type="match status" value="1"/>
</dbReference>
<evidence type="ECO:0000256" key="1">
    <source>
        <dbReference type="ARBA" id="ARBA00006745"/>
    </source>
</evidence>
<dbReference type="EMBL" id="JAGISH010000002">
    <property type="protein sequence ID" value="MBP0481796.1"/>
    <property type="molecule type" value="Genomic_DNA"/>
</dbReference>
<dbReference type="PANTHER" id="PTHR43794:SF11">
    <property type="entry name" value="AMIDOHYDROLASE-RELATED DOMAIN-CONTAINING PROTEIN"/>
    <property type="match status" value="1"/>
</dbReference>
<keyword evidence="2" id="KW-0378">Hydrolase</keyword>
<dbReference type="GO" id="GO:0016810">
    <property type="term" value="F:hydrolase activity, acting on carbon-nitrogen (but not peptide) bonds"/>
    <property type="evidence" value="ECO:0007669"/>
    <property type="project" value="InterPro"/>
</dbReference>